<keyword evidence="6" id="KW-1185">Reference proteome</keyword>
<dbReference type="PROSITE" id="PS51318">
    <property type="entry name" value="TAT"/>
    <property type="match status" value="1"/>
</dbReference>
<dbReference type="GO" id="GO:0005829">
    <property type="term" value="C:cytosol"/>
    <property type="evidence" value="ECO:0007669"/>
    <property type="project" value="TreeGrafter"/>
</dbReference>
<organism evidence="5 6">
    <name type="scientific">Gluconobacter wancherniae NBRC 103581</name>
    <dbReference type="NCBI Taxonomy" id="656744"/>
    <lineage>
        <taxon>Bacteria</taxon>
        <taxon>Pseudomonadati</taxon>
        <taxon>Pseudomonadota</taxon>
        <taxon>Alphaproteobacteria</taxon>
        <taxon>Acetobacterales</taxon>
        <taxon>Acetobacteraceae</taxon>
        <taxon>Gluconobacter</taxon>
    </lineage>
</organism>
<protein>
    <submittedName>
        <fullName evidence="5">6-phosphogluconolactonase</fullName>
    </submittedName>
</protein>
<feature type="chain" id="PRO_5021879678" evidence="4">
    <location>
        <begin position="34"/>
        <end position="425"/>
    </location>
</feature>
<dbReference type="GO" id="GO:0006006">
    <property type="term" value="P:glucose metabolic process"/>
    <property type="evidence" value="ECO:0007669"/>
    <property type="project" value="UniProtKB-KW"/>
</dbReference>
<evidence type="ECO:0000256" key="1">
    <source>
        <dbReference type="ARBA" id="ARBA00005564"/>
    </source>
</evidence>
<accession>A0A511AZ09</accession>
<evidence type="ECO:0000256" key="2">
    <source>
        <dbReference type="ARBA" id="ARBA00022526"/>
    </source>
</evidence>
<dbReference type="PANTHER" id="PTHR30344:SF1">
    <property type="entry name" value="6-PHOSPHOGLUCONOLACTONASE"/>
    <property type="match status" value="1"/>
</dbReference>
<dbReference type="RefSeq" id="WP_146794921.1">
    <property type="nucleotide sequence ID" value="NZ_BARC01000012.1"/>
</dbReference>
<keyword evidence="2" id="KW-0313">Glucose metabolism</keyword>
<feature type="region of interest" description="Disordered" evidence="3">
    <location>
        <begin position="192"/>
        <end position="224"/>
    </location>
</feature>
<dbReference type="SUPFAM" id="SSF51004">
    <property type="entry name" value="C-terminal (heme d1) domain of cytochrome cd1-nitrite reductase"/>
    <property type="match status" value="1"/>
</dbReference>
<keyword evidence="2" id="KW-0119">Carbohydrate metabolism</keyword>
<dbReference type="OrthoDB" id="9790815at2"/>
<proteinExistence type="inferred from homology"/>
<dbReference type="Pfam" id="PF10282">
    <property type="entry name" value="Lactonase"/>
    <property type="match status" value="1"/>
</dbReference>
<evidence type="ECO:0000256" key="3">
    <source>
        <dbReference type="SAM" id="MobiDB-lite"/>
    </source>
</evidence>
<reference evidence="5 6" key="1">
    <citation type="submission" date="2019-07" db="EMBL/GenBank/DDBJ databases">
        <title>Whole genome shotgun sequence of Gluconobacter wancherniae NBRC 103581.</title>
        <authorList>
            <person name="Hosoyama A."/>
            <person name="Uohara A."/>
            <person name="Ohji S."/>
            <person name="Ichikawa N."/>
        </authorList>
    </citation>
    <scope>NUCLEOTIDE SEQUENCE [LARGE SCALE GENOMIC DNA]</scope>
    <source>
        <strain evidence="5 6">NBRC 103581</strain>
    </source>
</reference>
<feature type="signal peptide" evidence="4">
    <location>
        <begin position="1"/>
        <end position="33"/>
    </location>
</feature>
<dbReference type="InterPro" id="IPR050282">
    <property type="entry name" value="Cycloisomerase_2"/>
</dbReference>
<dbReference type="InterPro" id="IPR006311">
    <property type="entry name" value="TAT_signal"/>
</dbReference>
<dbReference type="GO" id="GO:0017057">
    <property type="term" value="F:6-phosphogluconolactonase activity"/>
    <property type="evidence" value="ECO:0007669"/>
    <property type="project" value="TreeGrafter"/>
</dbReference>
<gene>
    <name evidence="5" type="ORF">GWA01_12090</name>
</gene>
<dbReference type="Gene3D" id="2.130.10.10">
    <property type="entry name" value="YVTN repeat-like/Quinoprotein amine dehydrogenase"/>
    <property type="match status" value="1"/>
</dbReference>
<dbReference type="Proteomes" id="UP000321230">
    <property type="component" value="Unassembled WGS sequence"/>
</dbReference>
<dbReference type="InterPro" id="IPR015943">
    <property type="entry name" value="WD40/YVTN_repeat-like_dom_sf"/>
</dbReference>
<dbReference type="AlphaFoldDB" id="A0A511AZ09"/>
<evidence type="ECO:0000313" key="5">
    <source>
        <dbReference type="EMBL" id="GEK93439.1"/>
    </source>
</evidence>
<sequence length="425" mass="45092">MSQPVTRRDFTFGLAAGAAIAGAGSISVSAAYADDVSVPTPPPLPQPVSKTICFVGGYTKHAPPGGAGNGQGISVFEMERDTGTLTPITTFTDIASPSFITLSKDHRFLYALSEIDDFNKDGDGSVTAFAVDPKTGSLRKLNVVSSGGAVPAHLSVHHSGRYVLVANYMGGCVAVLPIHADGSLGEATDVVHNTGPRQPERAADNPQGNFAVSDHSGSHPHMIHSDPSGRYVLADDAGLDRVYVWTLNLQTGKLVPAKTPYYDMEPGCAPRHFQFNHSGRILYNLCEQNSKIVVSNFDPDTGAINNIQTVSTVTSHFRGSTLAAEILISASGKFVYASNRLGDSLAVFAIGSDGTLTLQDEVWMHADYGRAMMFDPSGTFLFCANQRSDAVTSFKVNKSDGQLAFTSNFTPVGSPTTFAFMNTEV</sequence>
<dbReference type="InterPro" id="IPR011048">
    <property type="entry name" value="Haem_d1_sf"/>
</dbReference>
<name>A0A511AZ09_9PROT</name>
<dbReference type="InterPro" id="IPR019405">
    <property type="entry name" value="Lactonase_7-beta_prop"/>
</dbReference>
<evidence type="ECO:0000313" key="6">
    <source>
        <dbReference type="Proteomes" id="UP000321230"/>
    </source>
</evidence>
<dbReference type="PANTHER" id="PTHR30344">
    <property type="entry name" value="6-PHOSPHOGLUCONOLACTONASE-RELATED"/>
    <property type="match status" value="1"/>
</dbReference>
<comment type="caution">
    <text evidence="5">The sequence shown here is derived from an EMBL/GenBank/DDBJ whole genome shotgun (WGS) entry which is preliminary data.</text>
</comment>
<evidence type="ECO:0000256" key="4">
    <source>
        <dbReference type="SAM" id="SignalP"/>
    </source>
</evidence>
<comment type="similarity">
    <text evidence="1">Belongs to the cycloisomerase 2 family.</text>
</comment>
<keyword evidence="4" id="KW-0732">Signal</keyword>
<dbReference type="EMBL" id="BJUZ01000001">
    <property type="protein sequence ID" value="GEK93439.1"/>
    <property type="molecule type" value="Genomic_DNA"/>
</dbReference>